<evidence type="ECO:0000256" key="3">
    <source>
        <dbReference type="ARBA" id="ARBA00022692"/>
    </source>
</evidence>
<keyword evidence="5 6" id="KW-0472">Membrane</keyword>
<feature type="transmembrane region" description="Helical" evidence="6">
    <location>
        <begin position="122"/>
        <end position="141"/>
    </location>
</feature>
<feature type="transmembrane region" description="Helical" evidence="6">
    <location>
        <begin position="241"/>
        <end position="263"/>
    </location>
</feature>
<evidence type="ECO:0000256" key="5">
    <source>
        <dbReference type="ARBA" id="ARBA00023136"/>
    </source>
</evidence>
<feature type="transmembrane region" description="Helical" evidence="6">
    <location>
        <begin position="275"/>
        <end position="302"/>
    </location>
</feature>
<feature type="transmembrane region" description="Helical" evidence="6">
    <location>
        <begin position="167"/>
        <end position="189"/>
    </location>
</feature>
<evidence type="ECO:0000313" key="7">
    <source>
        <dbReference type="EMBL" id="EAU54979.1"/>
    </source>
</evidence>
<comment type="subcellular location">
    <subcellularLocation>
        <location evidence="1">Cell membrane</location>
        <topology evidence="1">Multi-pass membrane protein</topology>
    </subcellularLocation>
</comment>
<dbReference type="InterPro" id="IPR017039">
    <property type="entry name" value="Virul_fac_BrkB"/>
</dbReference>
<proteinExistence type="predicted"/>
<organism evidence="7 8">
    <name type="scientific">Mariprofundus ferrooxydans PV-1</name>
    <dbReference type="NCBI Taxonomy" id="314345"/>
    <lineage>
        <taxon>Bacteria</taxon>
        <taxon>Pseudomonadati</taxon>
        <taxon>Pseudomonadota</taxon>
        <taxon>Candidatius Mariprofundia</taxon>
        <taxon>Mariprofundales</taxon>
        <taxon>Mariprofundaceae</taxon>
        <taxon>Mariprofundus</taxon>
    </lineage>
</organism>
<dbReference type="Gene3D" id="1.10.10.10">
    <property type="entry name" value="Winged helix-like DNA-binding domain superfamily/Winged helix DNA-binding domain"/>
    <property type="match status" value="1"/>
</dbReference>
<dbReference type="Proteomes" id="UP000005297">
    <property type="component" value="Unassembled WGS sequence"/>
</dbReference>
<feature type="transmembrane region" description="Helical" evidence="6">
    <location>
        <begin position="63"/>
        <end position="82"/>
    </location>
</feature>
<feature type="transmembrane region" description="Helical" evidence="6">
    <location>
        <begin position="209"/>
        <end position="229"/>
    </location>
</feature>
<sequence>MPAEGAMYDQILKWKAALLHMLWPENIESFPGWKVLLTRMLQVSFAVVRDFLEGQLTLRSMSLVYTTLLSLVPLLALTFSVLKGFGVQNQLEPMLVNTLSALGDKGEEIARQIVGFVDNIKVGVLGSLGLGMLIYTVISLLHKIEKSFNYIWHIEQARPLGQRFSEYLSVILVGPLLIFSALGMTASLMNSNVVEALASMPLLGLVVHSIGKLIPYALVIVAFTFVYIFMPNTRVKIGPALIGGTVAGVAWETAGWAFGAFVANSGNYTAIYSGFAILIMFMIWLFISWLILLLGTSIAFYCQHPEHLAVRHGKQQLSAIMTEKLAMLTMFYIGRHFYRQQNDWKLDDMARWLGVPLNISEAIVDKLHATQLIILTSEGSPPYVPARDMETLQTRHILDAIRSGNEDEGLMQWRLPAEPAVDRLLEARDEAIDQAMQHQTLKDMVLAGMDSNTSSGEKHS</sequence>
<dbReference type="InParanoid" id="Q0F0P9"/>
<dbReference type="PANTHER" id="PTHR30213">
    <property type="entry name" value="INNER MEMBRANE PROTEIN YHJD"/>
    <property type="match status" value="1"/>
</dbReference>
<evidence type="ECO:0000256" key="4">
    <source>
        <dbReference type="ARBA" id="ARBA00022989"/>
    </source>
</evidence>
<dbReference type="HOGENOM" id="CLU_032288_2_0_0"/>
<name>Q0F0P9_9PROT</name>
<dbReference type="AlphaFoldDB" id="Q0F0P9"/>
<evidence type="ECO:0000256" key="2">
    <source>
        <dbReference type="ARBA" id="ARBA00022475"/>
    </source>
</evidence>
<dbReference type="PANTHER" id="PTHR30213:SF0">
    <property type="entry name" value="UPF0761 MEMBRANE PROTEIN YIHY"/>
    <property type="match status" value="1"/>
</dbReference>
<evidence type="ECO:0000256" key="1">
    <source>
        <dbReference type="ARBA" id="ARBA00004651"/>
    </source>
</evidence>
<accession>Q0F0P9</accession>
<keyword evidence="8" id="KW-1185">Reference proteome</keyword>
<dbReference type="EMBL" id="AATS01000004">
    <property type="protein sequence ID" value="EAU54979.1"/>
    <property type="molecule type" value="Genomic_DNA"/>
</dbReference>
<keyword evidence="4 6" id="KW-1133">Transmembrane helix</keyword>
<dbReference type="STRING" id="314344.AL013_02230"/>
<dbReference type="Pfam" id="PF03631">
    <property type="entry name" value="Virul_fac_BrkB"/>
    <property type="match status" value="1"/>
</dbReference>
<protein>
    <submittedName>
        <fullName evidence="7">Ribonuclease BN</fullName>
    </submittedName>
</protein>
<gene>
    <name evidence="7" type="ORF">SPV1_06539</name>
</gene>
<dbReference type="RefSeq" id="WP_009851601.1">
    <property type="nucleotide sequence ID" value="NZ_DS022295.1"/>
</dbReference>
<keyword evidence="3 6" id="KW-0812">Transmembrane</keyword>
<dbReference type="GO" id="GO:0005886">
    <property type="term" value="C:plasma membrane"/>
    <property type="evidence" value="ECO:0007669"/>
    <property type="project" value="UniProtKB-SubCell"/>
</dbReference>
<keyword evidence="2" id="KW-1003">Cell membrane</keyword>
<evidence type="ECO:0000256" key="6">
    <source>
        <dbReference type="SAM" id="Phobius"/>
    </source>
</evidence>
<reference evidence="7 8" key="1">
    <citation type="submission" date="2006-09" db="EMBL/GenBank/DDBJ databases">
        <authorList>
            <person name="Emerson D."/>
            <person name="Ferriera S."/>
            <person name="Johnson J."/>
            <person name="Kravitz S."/>
            <person name="Halpern A."/>
            <person name="Remington K."/>
            <person name="Beeson K."/>
            <person name="Tran B."/>
            <person name="Rogers Y.-H."/>
            <person name="Friedman R."/>
            <person name="Venter J.C."/>
        </authorList>
    </citation>
    <scope>NUCLEOTIDE SEQUENCE [LARGE SCALE GENOMIC DNA]</scope>
    <source>
        <strain evidence="7 8">PV-1</strain>
    </source>
</reference>
<dbReference type="eggNOG" id="COG1295">
    <property type="taxonomic scope" value="Bacteria"/>
</dbReference>
<comment type="caution">
    <text evidence="7">The sequence shown here is derived from an EMBL/GenBank/DDBJ whole genome shotgun (WGS) entry which is preliminary data.</text>
</comment>
<dbReference type="InterPro" id="IPR036388">
    <property type="entry name" value="WH-like_DNA-bd_sf"/>
</dbReference>
<evidence type="ECO:0000313" key="8">
    <source>
        <dbReference type="Proteomes" id="UP000005297"/>
    </source>
</evidence>
<dbReference type="NCBIfam" id="TIGR00765">
    <property type="entry name" value="yihY_not_rbn"/>
    <property type="match status" value="1"/>
</dbReference>